<comment type="subcellular location">
    <subcellularLocation>
        <location evidence="1">Golgi apparatus membrane</location>
        <topology evidence="1">Multi-pass membrane protein</topology>
    </subcellularLocation>
</comment>
<organism evidence="13 14">
    <name type="scientific">Engystomops pustulosus</name>
    <name type="common">Tungara frog</name>
    <name type="synonym">Physalaemus pustulosus</name>
    <dbReference type="NCBI Taxonomy" id="76066"/>
    <lineage>
        <taxon>Eukaryota</taxon>
        <taxon>Metazoa</taxon>
        <taxon>Chordata</taxon>
        <taxon>Craniata</taxon>
        <taxon>Vertebrata</taxon>
        <taxon>Euteleostomi</taxon>
        <taxon>Amphibia</taxon>
        <taxon>Batrachia</taxon>
        <taxon>Anura</taxon>
        <taxon>Neobatrachia</taxon>
        <taxon>Hyloidea</taxon>
        <taxon>Leptodactylidae</taxon>
        <taxon>Leiuperinae</taxon>
        <taxon>Engystomops</taxon>
    </lineage>
</organism>
<dbReference type="PANTHER" id="PTHR12892">
    <property type="entry name" value="FGF RECEPTOR ACTIVATING PROTEIN 1"/>
    <property type="match status" value="1"/>
</dbReference>
<evidence type="ECO:0000313" key="13">
    <source>
        <dbReference type="EMBL" id="KAG8544954.1"/>
    </source>
</evidence>
<comment type="caution">
    <text evidence="13">The sequence shown here is derived from an EMBL/GenBank/DDBJ whole genome shotgun (WGS) entry which is preliminary data.</text>
</comment>
<feature type="transmembrane region" description="Helical" evidence="11">
    <location>
        <begin position="56"/>
        <end position="74"/>
    </location>
</feature>
<gene>
    <name evidence="13" type="ORF">GDO81_021582</name>
</gene>
<protein>
    <recommendedName>
        <fullName evidence="9">Acyltransferase PGAP2</fullName>
    </recommendedName>
    <alternativeName>
        <fullName evidence="10">Post-GPI attachment to proteins factor 2</fullName>
    </alternativeName>
</protein>
<keyword evidence="14" id="KW-1185">Reference proteome</keyword>
<keyword evidence="7 11" id="KW-0472">Membrane</keyword>
<dbReference type="PANTHER" id="PTHR12892:SF11">
    <property type="entry name" value="POST-GPI ATTACHMENT TO PROTEINS FACTOR 2"/>
    <property type="match status" value="1"/>
</dbReference>
<dbReference type="Proteomes" id="UP000824782">
    <property type="component" value="Unassembled WGS sequence"/>
</dbReference>
<feature type="non-terminal residue" evidence="13">
    <location>
        <position position="155"/>
    </location>
</feature>
<dbReference type="InterPro" id="IPR019402">
    <property type="entry name" value="CWH43_N"/>
</dbReference>
<evidence type="ECO:0000256" key="3">
    <source>
        <dbReference type="ARBA" id="ARBA00022502"/>
    </source>
</evidence>
<evidence type="ECO:0000256" key="9">
    <source>
        <dbReference type="ARBA" id="ARBA00093632"/>
    </source>
</evidence>
<dbReference type="GO" id="GO:0000139">
    <property type="term" value="C:Golgi membrane"/>
    <property type="evidence" value="ECO:0007669"/>
    <property type="project" value="UniProtKB-SubCell"/>
</dbReference>
<evidence type="ECO:0000256" key="11">
    <source>
        <dbReference type="SAM" id="Phobius"/>
    </source>
</evidence>
<feature type="transmembrane region" description="Helical" evidence="11">
    <location>
        <begin position="20"/>
        <end position="44"/>
    </location>
</feature>
<dbReference type="Pfam" id="PF10277">
    <property type="entry name" value="Frag1"/>
    <property type="match status" value="1"/>
</dbReference>
<feature type="non-terminal residue" evidence="13">
    <location>
        <position position="1"/>
    </location>
</feature>
<name>A0AAV6Z657_ENGPU</name>
<feature type="domain" description="CWH43-like N-terminal" evidence="12">
    <location>
        <begin position="3"/>
        <end position="110"/>
    </location>
</feature>
<dbReference type="GO" id="GO:0006506">
    <property type="term" value="P:GPI anchor biosynthetic process"/>
    <property type="evidence" value="ECO:0007669"/>
    <property type="project" value="UniProtKB-KW"/>
</dbReference>
<keyword evidence="6" id="KW-0333">Golgi apparatus</keyword>
<dbReference type="InterPro" id="IPR039545">
    <property type="entry name" value="PGAP2"/>
</dbReference>
<keyword evidence="5 11" id="KW-1133">Transmembrane helix</keyword>
<evidence type="ECO:0000256" key="2">
    <source>
        <dbReference type="ARBA" id="ARBA00007414"/>
    </source>
</evidence>
<reference evidence="13" key="1">
    <citation type="thesis" date="2020" institute="ProQuest LLC" country="789 East Eisenhower Parkway, Ann Arbor, MI, USA">
        <title>Comparative Genomics and Chromosome Evolution.</title>
        <authorList>
            <person name="Mudd A.B."/>
        </authorList>
    </citation>
    <scope>NUCLEOTIDE SEQUENCE</scope>
    <source>
        <strain evidence="13">237g6f4</strain>
        <tissue evidence="13">Blood</tissue>
    </source>
</reference>
<evidence type="ECO:0000256" key="8">
    <source>
        <dbReference type="ARBA" id="ARBA00093421"/>
    </source>
</evidence>
<evidence type="ECO:0000256" key="6">
    <source>
        <dbReference type="ARBA" id="ARBA00023034"/>
    </source>
</evidence>
<dbReference type="GO" id="GO:0005789">
    <property type="term" value="C:endoplasmic reticulum membrane"/>
    <property type="evidence" value="ECO:0007669"/>
    <property type="project" value="TreeGrafter"/>
</dbReference>
<feature type="transmembrane region" description="Helical" evidence="11">
    <location>
        <begin position="86"/>
        <end position="105"/>
    </location>
</feature>
<dbReference type="EMBL" id="WNYA01001874">
    <property type="protein sequence ID" value="KAG8544954.1"/>
    <property type="molecule type" value="Genomic_DNA"/>
</dbReference>
<evidence type="ECO:0000256" key="7">
    <source>
        <dbReference type="ARBA" id="ARBA00023136"/>
    </source>
</evidence>
<keyword evidence="3" id="KW-0337">GPI-anchor biosynthesis</keyword>
<dbReference type="AlphaFoldDB" id="A0AAV6Z657"/>
<evidence type="ECO:0000256" key="1">
    <source>
        <dbReference type="ARBA" id="ARBA00004653"/>
    </source>
</evidence>
<comment type="function">
    <text evidence="8">Involved in the fatty acid remodeling steps of GPI-anchor maturation where the unsaturated acyl chain at sn-2 of inositol phosphate is replaced by a saturated stearoyl chain. May catalyze the second step of the fatty acid remodeling, by reacylating a lyso-GPI intermediate at sn-2 of inositol phosphate by a saturated chain. The fatty acid remodeling steps is critical for the integration of GPI-APs into lipid rafts.</text>
</comment>
<evidence type="ECO:0000256" key="10">
    <source>
        <dbReference type="ARBA" id="ARBA00093676"/>
    </source>
</evidence>
<sequence>VPNYLPSISAAIGGVTPQRYIWRFCIGLHSAPRLLVAISYLNFYLGGGASYWRCHINFLLNVCEILCLLLLTYISSNENHDVHQLAFVFFMIYSLGYMIVTLTIWRSNSEVRMWTPSPQSHRELQLDDLCSNHTESCSMMTCAPITFRAAGILPP</sequence>
<evidence type="ECO:0000256" key="5">
    <source>
        <dbReference type="ARBA" id="ARBA00022989"/>
    </source>
</evidence>
<comment type="similarity">
    <text evidence="2">Belongs to the PGAP2 family.</text>
</comment>
<proteinExistence type="inferred from homology"/>
<evidence type="ECO:0000313" key="14">
    <source>
        <dbReference type="Proteomes" id="UP000824782"/>
    </source>
</evidence>
<accession>A0AAV6Z657</accession>
<keyword evidence="4 11" id="KW-0812">Transmembrane</keyword>
<evidence type="ECO:0000259" key="12">
    <source>
        <dbReference type="Pfam" id="PF10277"/>
    </source>
</evidence>
<evidence type="ECO:0000256" key="4">
    <source>
        <dbReference type="ARBA" id="ARBA00022692"/>
    </source>
</evidence>